<reference evidence="2 3" key="1">
    <citation type="submission" date="2019-11" db="EMBL/GenBank/DDBJ databases">
        <authorList>
            <person name="Dong K."/>
        </authorList>
    </citation>
    <scope>NUCLEOTIDE SEQUENCE [LARGE SCALE GENOMIC DNA]</scope>
    <source>
        <strain evidence="2 3">NBRC 111993</strain>
    </source>
</reference>
<evidence type="ECO:0000313" key="2">
    <source>
        <dbReference type="EMBL" id="MTH79702.1"/>
    </source>
</evidence>
<gene>
    <name evidence="2" type="ORF">GL286_18485</name>
</gene>
<sequence>MTVPHRSDATNPAPSARNNGLFSVRLIDLRTGEVPSVNGNPLSVVTDTPRQAEAELMKGRDRALWQTQVDPVGPDPARPALARTRRW</sequence>
<evidence type="ECO:0000313" key="3">
    <source>
        <dbReference type="Proteomes" id="UP000478183"/>
    </source>
</evidence>
<feature type="compositionally biased region" description="Polar residues" evidence="1">
    <location>
        <begin position="9"/>
        <end position="20"/>
    </location>
</feature>
<protein>
    <submittedName>
        <fullName evidence="2">Uncharacterized protein</fullName>
    </submittedName>
</protein>
<feature type="region of interest" description="Disordered" evidence="1">
    <location>
        <begin position="68"/>
        <end position="87"/>
    </location>
</feature>
<feature type="region of interest" description="Disordered" evidence="1">
    <location>
        <begin position="1"/>
        <end position="20"/>
    </location>
</feature>
<evidence type="ECO:0000256" key="1">
    <source>
        <dbReference type="SAM" id="MobiDB-lite"/>
    </source>
</evidence>
<dbReference type="Proteomes" id="UP000478183">
    <property type="component" value="Unassembled WGS sequence"/>
</dbReference>
<dbReference type="AlphaFoldDB" id="A0A6L6JC56"/>
<proteinExistence type="predicted"/>
<organism evidence="2 3">
    <name type="scientific">Paracoccus aestuariivivens</name>
    <dbReference type="NCBI Taxonomy" id="1820333"/>
    <lineage>
        <taxon>Bacteria</taxon>
        <taxon>Pseudomonadati</taxon>
        <taxon>Pseudomonadota</taxon>
        <taxon>Alphaproteobacteria</taxon>
        <taxon>Rhodobacterales</taxon>
        <taxon>Paracoccaceae</taxon>
        <taxon>Paracoccus</taxon>
    </lineage>
</organism>
<accession>A0A6L6JC56</accession>
<comment type="caution">
    <text evidence="2">The sequence shown here is derived from an EMBL/GenBank/DDBJ whole genome shotgun (WGS) entry which is preliminary data.</text>
</comment>
<name>A0A6L6JC56_9RHOB</name>
<dbReference type="OrthoDB" id="7775285at2"/>
<dbReference type="EMBL" id="WMIE01000019">
    <property type="protein sequence ID" value="MTH79702.1"/>
    <property type="molecule type" value="Genomic_DNA"/>
</dbReference>
<dbReference type="RefSeq" id="WP_155097057.1">
    <property type="nucleotide sequence ID" value="NZ_WMIE01000019.1"/>
</dbReference>
<keyword evidence="3" id="KW-1185">Reference proteome</keyword>